<evidence type="ECO:0000313" key="1">
    <source>
        <dbReference type="EMBL" id="SCQ24285.1"/>
    </source>
</evidence>
<organism evidence="1 2">
    <name type="scientific">Tannerella forsythia</name>
    <name type="common">Bacteroides forsythus</name>
    <dbReference type="NCBI Taxonomy" id="28112"/>
    <lineage>
        <taxon>Bacteria</taxon>
        <taxon>Pseudomonadati</taxon>
        <taxon>Bacteroidota</taxon>
        <taxon>Bacteroidia</taxon>
        <taxon>Bacteroidales</taxon>
        <taxon>Tannerellaceae</taxon>
        <taxon>Tannerella</taxon>
    </lineage>
</organism>
<dbReference type="Gene3D" id="3.90.930.1">
    <property type="match status" value="1"/>
</dbReference>
<gene>
    <name evidence="1" type="ORF">TFUB20_02416</name>
</gene>
<accession>A0A1D3UW22</accession>
<dbReference type="Pfam" id="PF11832">
    <property type="entry name" value="DUF3352"/>
    <property type="match status" value="1"/>
</dbReference>
<proteinExistence type="predicted"/>
<evidence type="ECO:0000313" key="2">
    <source>
        <dbReference type="Proteomes" id="UP000182057"/>
    </source>
</evidence>
<reference evidence="1 2" key="1">
    <citation type="submission" date="2016-09" db="EMBL/GenBank/DDBJ databases">
        <authorList>
            <person name="Capua I."/>
            <person name="De Benedictis P."/>
            <person name="Joannis T."/>
            <person name="Lombin L.H."/>
            <person name="Cattoli G."/>
        </authorList>
    </citation>
    <scope>NUCLEOTIDE SEQUENCE [LARGE SCALE GENOMIC DNA]</scope>
    <source>
        <strain evidence="1 2">UB20</strain>
    </source>
</reference>
<dbReference type="Proteomes" id="UP000182057">
    <property type="component" value="Unassembled WGS sequence"/>
</dbReference>
<evidence type="ECO:0008006" key="3">
    <source>
        <dbReference type="Google" id="ProtNLM"/>
    </source>
</evidence>
<dbReference type="AlphaFoldDB" id="A0A1D3UW22"/>
<dbReference type="SUPFAM" id="SSF82185">
    <property type="entry name" value="Histone H3 K4-specific methyltransferase SET7/9 N-terminal domain"/>
    <property type="match status" value="1"/>
</dbReference>
<dbReference type="EMBL" id="FMMM01000078">
    <property type="protein sequence ID" value="SCQ24285.1"/>
    <property type="molecule type" value="Genomic_DNA"/>
</dbReference>
<dbReference type="InterPro" id="IPR021787">
    <property type="entry name" value="DUF3352"/>
</dbReference>
<protein>
    <recommendedName>
        <fullName evidence="3">DUF3352 domain-containing protein</fullName>
    </recommendedName>
</protein>
<name>A0A1D3UW22_TANFO</name>
<sequence length="648" mass="75348">MILSVLLLLTGYGMYRLVMFYYAPHRSTQQIYLVPRDAVFILHSNNPVSDWKRFSTSEPWQCLRRSPAFADVARDASKLDSALQANERLLALAGKRDLMISVHRMRHEKLGFLYILDLQKVSEVKTLKEQIDKLYAWMNYGVTYRKYKDTEIIELRDPKTRDMLYTAFVDNHYIASSTAGLIEASISERNDPVIGLDPLFMEADQSTDDDGVCRIFVQHATLPRLLDLYMGKRKGYLPAIGASMAYTGLSLQADKEKFALKGYTFLKDTVSPYIATLLHSEGREMTAHKILSDRTAFYTSICVDNPVSFVEEMEGMLANNEPSLYATYKESYERIENMLDLSLRDDFLSWMAGEFAVIELEPGLLGHDTEMLLAVRAEELGRAQEKMEYIEKQVKKNTPVHIRKANYKGYEINYVELKGFFALFFGKMFEKFEKPYYTYVNDFVVFSNKPATLLSFIEDYEQERTLRNDNGFKQVLAQIDSRSTYFVYTNSIKFFPLMEPLLNQKTWEGWSANREIVYSFPYSALQIVGDRQKVALRMVMNYHPYHPPVMPEEALYEENDTEISEKAVIDELNRFYAEKFQGNIYREFYSGGALKSECEIRNGRRNGKYHEYFENGSLKIRGRYDKDHPTGTWKYYTEDGALEKKVRL</sequence>